<name>A0ABP9PG17_9BACT</name>
<keyword evidence="2" id="KW-1185">Reference proteome</keyword>
<accession>A0ABP9PG17</accession>
<reference evidence="2" key="1">
    <citation type="journal article" date="2019" name="Int. J. Syst. Evol. Microbiol.">
        <title>The Global Catalogue of Microorganisms (GCM) 10K type strain sequencing project: providing services to taxonomists for standard genome sequencing and annotation.</title>
        <authorList>
            <consortium name="The Broad Institute Genomics Platform"/>
            <consortium name="The Broad Institute Genome Sequencing Center for Infectious Disease"/>
            <person name="Wu L."/>
            <person name="Ma J."/>
        </authorList>
    </citation>
    <scope>NUCLEOTIDE SEQUENCE [LARGE SCALE GENOMIC DNA]</scope>
    <source>
        <strain evidence="2">JCM 18053</strain>
    </source>
</reference>
<protein>
    <submittedName>
        <fullName evidence="1">Uncharacterized protein</fullName>
    </submittedName>
</protein>
<dbReference type="Proteomes" id="UP001499852">
    <property type="component" value="Unassembled WGS sequence"/>
</dbReference>
<evidence type="ECO:0000313" key="2">
    <source>
        <dbReference type="Proteomes" id="UP001499852"/>
    </source>
</evidence>
<dbReference type="EMBL" id="BAABIA010000007">
    <property type="protein sequence ID" value="GAA5144487.1"/>
    <property type="molecule type" value="Genomic_DNA"/>
</dbReference>
<evidence type="ECO:0000313" key="1">
    <source>
        <dbReference type="EMBL" id="GAA5144487.1"/>
    </source>
</evidence>
<organism evidence="1 2">
    <name type="scientific">Prosthecobacter algae</name>
    <dbReference type="NCBI Taxonomy" id="1144682"/>
    <lineage>
        <taxon>Bacteria</taxon>
        <taxon>Pseudomonadati</taxon>
        <taxon>Verrucomicrobiota</taxon>
        <taxon>Verrucomicrobiia</taxon>
        <taxon>Verrucomicrobiales</taxon>
        <taxon>Verrucomicrobiaceae</taxon>
        <taxon>Prosthecobacter</taxon>
    </lineage>
</organism>
<comment type="caution">
    <text evidence="1">The sequence shown here is derived from an EMBL/GenBank/DDBJ whole genome shotgun (WGS) entry which is preliminary data.</text>
</comment>
<gene>
    <name evidence="1" type="ORF">GCM10023213_34800</name>
</gene>
<proteinExistence type="predicted"/>
<sequence length="108" mass="11558">MNAESFQQGLSVRIVAMHGVNDFTNESKGAAALAEMHRALRMNEIKKAVHCLRRICPRCGKQGGNLGGAAESTPGTFQGVFDFKADTPVCLGVDSKPCSRRHGKGKAE</sequence>